<comment type="caution">
    <text evidence="6">The sequence shown here is derived from an EMBL/GenBank/DDBJ whole genome shotgun (WGS) entry which is preliminary data.</text>
</comment>
<dbReference type="InterPro" id="IPR042216">
    <property type="entry name" value="MitoNEET_CISD"/>
</dbReference>
<keyword evidence="2" id="KW-0479">Metal-binding</keyword>
<dbReference type="Pfam" id="PF06902">
    <property type="entry name" value="Fer4_19"/>
    <property type="match status" value="1"/>
</dbReference>
<dbReference type="InterPro" id="IPR018967">
    <property type="entry name" value="FeS-contain_CDGSH-typ"/>
</dbReference>
<dbReference type="GO" id="GO:0005737">
    <property type="term" value="C:cytoplasm"/>
    <property type="evidence" value="ECO:0007669"/>
    <property type="project" value="UniProtKB-ARBA"/>
</dbReference>
<keyword evidence="4" id="KW-0411">Iron-sulfur</keyword>
<evidence type="ECO:0000256" key="2">
    <source>
        <dbReference type="ARBA" id="ARBA00022723"/>
    </source>
</evidence>
<dbReference type="EMBL" id="QLII01000001">
    <property type="protein sequence ID" value="RAI74836.1"/>
    <property type="molecule type" value="Genomic_DNA"/>
</dbReference>
<evidence type="ECO:0000256" key="3">
    <source>
        <dbReference type="ARBA" id="ARBA00023004"/>
    </source>
</evidence>
<dbReference type="RefSeq" id="WP_111342496.1">
    <property type="nucleotide sequence ID" value="NZ_QLII01000001.1"/>
</dbReference>
<dbReference type="Pfam" id="PF09360">
    <property type="entry name" value="zf-CDGSH"/>
    <property type="match status" value="1"/>
</dbReference>
<reference evidence="6 7" key="1">
    <citation type="submission" date="2018-06" db="EMBL/GenBank/DDBJ databases">
        <title>Spirosoma sp. HMF3257 Genome sequencing and assembly.</title>
        <authorList>
            <person name="Kang H."/>
            <person name="Cha I."/>
            <person name="Kim H."/>
            <person name="Kang J."/>
            <person name="Joh K."/>
        </authorList>
    </citation>
    <scope>NUCLEOTIDE SEQUENCE [LARGE SCALE GENOMIC DNA]</scope>
    <source>
        <strain evidence="6 7">HMF3257</strain>
    </source>
</reference>
<accession>A0A327NL88</accession>
<evidence type="ECO:0000256" key="1">
    <source>
        <dbReference type="ARBA" id="ARBA00022714"/>
    </source>
</evidence>
<dbReference type="GO" id="GO:0051537">
    <property type="term" value="F:2 iron, 2 sulfur cluster binding"/>
    <property type="evidence" value="ECO:0007669"/>
    <property type="project" value="UniProtKB-KW"/>
</dbReference>
<dbReference type="AlphaFoldDB" id="A0A327NL88"/>
<dbReference type="Gene3D" id="3.40.5.90">
    <property type="entry name" value="CDGSH iron-sulfur domain, mitoNEET-type"/>
    <property type="match status" value="1"/>
</dbReference>
<evidence type="ECO:0000313" key="7">
    <source>
        <dbReference type="Proteomes" id="UP000249016"/>
    </source>
</evidence>
<keyword evidence="1" id="KW-0001">2Fe-2S</keyword>
<keyword evidence="7" id="KW-1185">Reference proteome</keyword>
<name>A0A327NL88_9BACT</name>
<dbReference type="GO" id="GO:0046872">
    <property type="term" value="F:metal ion binding"/>
    <property type="evidence" value="ECO:0007669"/>
    <property type="project" value="UniProtKB-KW"/>
</dbReference>
<gene>
    <name evidence="6" type="ORF">HMF3257_12355</name>
</gene>
<proteinExistence type="predicted"/>
<feature type="domain" description="Iron-binding zinc finger CDGSH type" evidence="5">
    <location>
        <begin position="111"/>
        <end position="148"/>
    </location>
</feature>
<keyword evidence="3" id="KW-0408">Iron</keyword>
<dbReference type="SMART" id="SM00704">
    <property type="entry name" value="ZnF_CDGSH"/>
    <property type="match status" value="1"/>
</dbReference>
<dbReference type="OrthoDB" id="9795032at2"/>
<sequence>MSQTEHNSTPDITKTYTNGEITVVWKPTVCIHSKVCWTQLIEVFNPRERPWIKMDGASTERIAEQVDRCPSKALSYFRNEEPLKPEDIQAESLVEPLPNGPLLVYGNLRVKDASGHETQKNKVTAFCRCGASSNKPYCDGSHLKIGFTG</sequence>
<dbReference type="Proteomes" id="UP000249016">
    <property type="component" value="Unassembled WGS sequence"/>
</dbReference>
<evidence type="ECO:0000256" key="4">
    <source>
        <dbReference type="ARBA" id="ARBA00023014"/>
    </source>
</evidence>
<dbReference type="InterPro" id="IPR010693">
    <property type="entry name" value="Divergent_4Fe-4S_mono-cluster"/>
</dbReference>
<protein>
    <recommendedName>
        <fullName evidence="5">Iron-binding zinc finger CDGSH type domain-containing protein</fullName>
    </recommendedName>
</protein>
<evidence type="ECO:0000259" key="5">
    <source>
        <dbReference type="SMART" id="SM00704"/>
    </source>
</evidence>
<organism evidence="6 7">
    <name type="scientific">Spirosoma telluris</name>
    <dbReference type="NCBI Taxonomy" id="2183553"/>
    <lineage>
        <taxon>Bacteria</taxon>
        <taxon>Pseudomonadati</taxon>
        <taxon>Bacteroidota</taxon>
        <taxon>Cytophagia</taxon>
        <taxon>Cytophagales</taxon>
        <taxon>Cytophagaceae</taxon>
        <taxon>Spirosoma</taxon>
    </lineage>
</organism>
<evidence type="ECO:0000313" key="6">
    <source>
        <dbReference type="EMBL" id="RAI74836.1"/>
    </source>
</evidence>